<gene>
    <name evidence="2" type="ORF">K7X08_024087</name>
</gene>
<dbReference type="Proteomes" id="UP001152561">
    <property type="component" value="Unassembled WGS sequence"/>
</dbReference>
<sequence length="66" mass="7520">MKKPNDLLTDQAFYNCSYSSLSPPLFFLPGFQSLPSLYSSSNKSTENTTIDTGLKFRENSHGRRRK</sequence>
<organism evidence="2 3">
    <name type="scientific">Anisodus acutangulus</name>
    <dbReference type="NCBI Taxonomy" id="402998"/>
    <lineage>
        <taxon>Eukaryota</taxon>
        <taxon>Viridiplantae</taxon>
        <taxon>Streptophyta</taxon>
        <taxon>Embryophyta</taxon>
        <taxon>Tracheophyta</taxon>
        <taxon>Spermatophyta</taxon>
        <taxon>Magnoliopsida</taxon>
        <taxon>eudicotyledons</taxon>
        <taxon>Gunneridae</taxon>
        <taxon>Pentapetalae</taxon>
        <taxon>asterids</taxon>
        <taxon>lamiids</taxon>
        <taxon>Solanales</taxon>
        <taxon>Solanaceae</taxon>
        <taxon>Solanoideae</taxon>
        <taxon>Hyoscyameae</taxon>
        <taxon>Anisodus</taxon>
    </lineage>
</organism>
<evidence type="ECO:0000256" key="1">
    <source>
        <dbReference type="SAM" id="MobiDB-lite"/>
    </source>
</evidence>
<name>A0A9Q1MA53_9SOLA</name>
<evidence type="ECO:0000313" key="3">
    <source>
        <dbReference type="Proteomes" id="UP001152561"/>
    </source>
</evidence>
<keyword evidence="3" id="KW-1185">Reference proteome</keyword>
<feature type="compositionally biased region" description="Basic and acidic residues" evidence="1">
    <location>
        <begin position="54"/>
        <end position="66"/>
    </location>
</feature>
<dbReference type="AlphaFoldDB" id="A0A9Q1MA53"/>
<feature type="region of interest" description="Disordered" evidence="1">
    <location>
        <begin position="40"/>
        <end position="66"/>
    </location>
</feature>
<accession>A0A9Q1MA53</accession>
<evidence type="ECO:0000313" key="2">
    <source>
        <dbReference type="EMBL" id="KAJ8553409.1"/>
    </source>
</evidence>
<reference evidence="3" key="1">
    <citation type="journal article" date="2023" name="Proc. Natl. Acad. Sci. U.S.A.">
        <title>Genomic and structural basis for evolution of tropane alkaloid biosynthesis.</title>
        <authorList>
            <person name="Wanga Y.-J."/>
            <person name="Taina T."/>
            <person name="Yua J.-Y."/>
            <person name="Lia J."/>
            <person name="Xua B."/>
            <person name="Chenc J."/>
            <person name="D'Auriad J.C."/>
            <person name="Huanga J.-P."/>
            <person name="Huanga S.-X."/>
        </authorList>
    </citation>
    <scope>NUCLEOTIDE SEQUENCE [LARGE SCALE GENOMIC DNA]</scope>
    <source>
        <strain evidence="3">cv. KIB-2019</strain>
    </source>
</reference>
<comment type="caution">
    <text evidence="2">The sequence shown here is derived from an EMBL/GenBank/DDBJ whole genome shotgun (WGS) entry which is preliminary data.</text>
</comment>
<protein>
    <submittedName>
        <fullName evidence="2">Uncharacterized protein</fullName>
    </submittedName>
</protein>
<proteinExistence type="predicted"/>
<dbReference type="EMBL" id="JAJAGQ010000009">
    <property type="protein sequence ID" value="KAJ8553409.1"/>
    <property type="molecule type" value="Genomic_DNA"/>
</dbReference>